<keyword evidence="7" id="KW-1185">Reference proteome</keyword>
<feature type="non-terminal residue" evidence="6">
    <location>
        <position position="1"/>
    </location>
</feature>
<dbReference type="PANTHER" id="PTHR23070">
    <property type="entry name" value="BCS1 AAA-TYPE ATPASE"/>
    <property type="match status" value="1"/>
</dbReference>
<evidence type="ECO:0000256" key="3">
    <source>
        <dbReference type="RuleBase" id="RU003651"/>
    </source>
</evidence>
<dbReference type="GO" id="GO:0005524">
    <property type="term" value="F:ATP binding"/>
    <property type="evidence" value="ECO:0007669"/>
    <property type="project" value="UniProtKB-KW"/>
</dbReference>
<protein>
    <recommendedName>
        <fullName evidence="8">ATPase AAA-type core domain-containing protein</fullName>
    </recommendedName>
</protein>
<evidence type="ECO:0000259" key="5">
    <source>
        <dbReference type="Pfam" id="PF25426"/>
    </source>
</evidence>
<evidence type="ECO:0000256" key="1">
    <source>
        <dbReference type="ARBA" id="ARBA00022741"/>
    </source>
</evidence>
<reference evidence="6" key="2">
    <citation type="submission" date="2023-05" db="EMBL/GenBank/DDBJ databases">
        <authorList>
            <consortium name="Lawrence Berkeley National Laboratory"/>
            <person name="Steindorff A."/>
            <person name="Hensen N."/>
            <person name="Bonometti L."/>
            <person name="Westerberg I."/>
            <person name="Brannstrom I.O."/>
            <person name="Guillou S."/>
            <person name="Cros-Aarteil S."/>
            <person name="Calhoun S."/>
            <person name="Haridas S."/>
            <person name="Kuo A."/>
            <person name="Mondo S."/>
            <person name="Pangilinan J."/>
            <person name="Riley R."/>
            <person name="Labutti K."/>
            <person name="Andreopoulos B."/>
            <person name="Lipzen A."/>
            <person name="Chen C."/>
            <person name="Yanf M."/>
            <person name="Daum C."/>
            <person name="Ng V."/>
            <person name="Clum A."/>
            <person name="Ohm R."/>
            <person name="Martin F."/>
            <person name="Silar P."/>
            <person name="Natvig D."/>
            <person name="Lalanne C."/>
            <person name="Gautier V."/>
            <person name="Ament-Velasquez S.L."/>
            <person name="Kruys A."/>
            <person name="Hutchinson M.I."/>
            <person name="Powell A.J."/>
            <person name="Barry K."/>
            <person name="Miller A.N."/>
            <person name="Grigoriev I.V."/>
            <person name="Debuchy R."/>
            <person name="Gladieux P."/>
            <person name="Thoren M.H."/>
            <person name="Johannesson H."/>
        </authorList>
    </citation>
    <scope>NUCLEOTIDE SEQUENCE</scope>
    <source>
        <strain evidence="6">CBS 538.74</strain>
    </source>
</reference>
<dbReference type="AlphaFoldDB" id="A0AAN6ZSV3"/>
<dbReference type="InterPro" id="IPR003960">
    <property type="entry name" value="ATPase_AAA_CS"/>
</dbReference>
<dbReference type="InterPro" id="IPR050747">
    <property type="entry name" value="Mitochondrial_chaperone_BCS1"/>
</dbReference>
<comment type="similarity">
    <text evidence="3">Belongs to the AAA ATPase family.</text>
</comment>
<accession>A0AAN6ZSV3</accession>
<evidence type="ECO:0000256" key="2">
    <source>
        <dbReference type="ARBA" id="ARBA00022840"/>
    </source>
</evidence>
<dbReference type="Proteomes" id="UP001302745">
    <property type="component" value="Unassembled WGS sequence"/>
</dbReference>
<dbReference type="InterPro" id="IPR027417">
    <property type="entry name" value="P-loop_NTPase"/>
</dbReference>
<comment type="caution">
    <text evidence="6">The sequence shown here is derived from an EMBL/GenBank/DDBJ whole genome shotgun (WGS) entry which is preliminary data.</text>
</comment>
<feature type="domain" description="ATPase AAA-type core" evidence="4">
    <location>
        <begin position="4"/>
        <end position="46"/>
    </location>
</feature>
<dbReference type="InterPro" id="IPR057495">
    <property type="entry name" value="AAA_lid_BCS1"/>
</dbReference>
<organism evidence="6 7">
    <name type="scientific">Chaetomidium leptoderma</name>
    <dbReference type="NCBI Taxonomy" id="669021"/>
    <lineage>
        <taxon>Eukaryota</taxon>
        <taxon>Fungi</taxon>
        <taxon>Dikarya</taxon>
        <taxon>Ascomycota</taxon>
        <taxon>Pezizomycotina</taxon>
        <taxon>Sordariomycetes</taxon>
        <taxon>Sordariomycetidae</taxon>
        <taxon>Sordariales</taxon>
        <taxon>Chaetomiaceae</taxon>
        <taxon>Chaetomidium</taxon>
    </lineage>
</organism>
<evidence type="ECO:0000313" key="7">
    <source>
        <dbReference type="Proteomes" id="UP001302745"/>
    </source>
</evidence>
<evidence type="ECO:0008006" key="8">
    <source>
        <dbReference type="Google" id="ProtNLM"/>
    </source>
</evidence>
<evidence type="ECO:0000259" key="4">
    <source>
        <dbReference type="Pfam" id="PF00004"/>
    </source>
</evidence>
<dbReference type="GO" id="GO:0016887">
    <property type="term" value="F:ATP hydrolysis activity"/>
    <property type="evidence" value="ECO:0007669"/>
    <property type="project" value="InterPro"/>
</dbReference>
<sequence>KLLLSDLLNALDRVSVKDSRLLIITTNHLDYLDRALIRASRVDKRSKLLNTDKGVTFRLFYMIFKQSKGEILDPKQPAEDDETVKRYTRESASLIPEWEFSPAEIQSYLVEHRSSARVAVKKVQEWTDRTRAERSKIARTDSFVAVSQSAAKPTQASGGSVAVEDLRLMPSECGSLAQCKRECSGKGQIWRIANLF</sequence>
<name>A0AAN6ZSV3_9PEZI</name>
<keyword evidence="2 3" id="KW-0067">ATP-binding</keyword>
<dbReference type="Pfam" id="PF00004">
    <property type="entry name" value="AAA"/>
    <property type="match status" value="1"/>
</dbReference>
<feature type="domain" description="Mitochondrial chaperone BCS1-like ATPase lid" evidence="5">
    <location>
        <begin position="86"/>
        <end position="125"/>
    </location>
</feature>
<dbReference type="EMBL" id="MU857222">
    <property type="protein sequence ID" value="KAK4148988.1"/>
    <property type="molecule type" value="Genomic_DNA"/>
</dbReference>
<proteinExistence type="inferred from homology"/>
<reference evidence="6" key="1">
    <citation type="journal article" date="2023" name="Mol. Phylogenet. Evol.">
        <title>Genome-scale phylogeny and comparative genomics of the fungal order Sordariales.</title>
        <authorList>
            <person name="Hensen N."/>
            <person name="Bonometti L."/>
            <person name="Westerberg I."/>
            <person name="Brannstrom I.O."/>
            <person name="Guillou S."/>
            <person name="Cros-Aarteil S."/>
            <person name="Calhoun S."/>
            <person name="Haridas S."/>
            <person name="Kuo A."/>
            <person name="Mondo S."/>
            <person name="Pangilinan J."/>
            <person name="Riley R."/>
            <person name="LaButti K."/>
            <person name="Andreopoulos B."/>
            <person name="Lipzen A."/>
            <person name="Chen C."/>
            <person name="Yan M."/>
            <person name="Daum C."/>
            <person name="Ng V."/>
            <person name="Clum A."/>
            <person name="Steindorff A."/>
            <person name="Ohm R.A."/>
            <person name="Martin F."/>
            <person name="Silar P."/>
            <person name="Natvig D.O."/>
            <person name="Lalanne C."/>
            <person name="Gautier V."/>
            <person name="Ament-Velasquez S.L."/>
            <person name="Kruys A."/>
            <person name="Hutchinson M.I."/>
            <person name="Powell A.J."/>
            <person name="Barry K."/>
            <person name="Miller A.N."/>
            <person name="Grigoriev I.V."/>
            <person name="Debuchy R."/>
            <person name="Gladieux P."/>
            <person name="Hiltunen Thoren M."/>
            <person name="Johannesson H."/>
        </authorList>
    </citation>
    <scope>NUCLEOTIDE SEQUENCE</scope>
    <source>
        <strain evidence="6">CBS 538.74</strain>
    </source>
</reference>
<dbReference type="InterPro" id="IPR003959">
    <property type="entry name" value="ATPase_AAA_core"/>
</dbReference>
<gene>
    <name evidence="6" type="ORF">C8A00DRAFT_19273</name>
</gene>
<dbReference type="PROSITE" id="PS00674">
    <property type="entry name" value="AAA"/>
    <property type="match status" value="1"/>
</dbReference>
<dbReference type="Pfam" id="PF25426">
    <property type="entry name" value="AAA_lid_BCS1"/>
    <property type="match status" value="1"/>
</dbReference>
<dbReference type="SUPFAM" id="SSF52540">
    <property type="entry name" value="P-loop containing nucleoside triphosphate hydrolases"/>
    <property type="match status" value="1"/>
</dbReference>
<keyword evidence="1 3" id="KW-0547">Nucleotide-binding</keyword>
<evidence type="ECO:0000313" key="6">
    <source>
        <dbReference type="EMBL" id="KAK4148988.1"/>
    </source>
</evidence>
<dbReference type="Gene3D" id="3.40.50.300">
    <property type="entry name" value="P-loop containing nucleotide triphosphate hydrolases"/>
    <property type="match status" value="1"/>
</dbReference>